<dbReference type="Proteomes" id="UP000612680">
    <property type="component" value="Chromosome"/>
</dbReference>
<organism evidence="8 9">
    <name type="scientific">Dyadobacter sandarakinus</name>
    <dbReference type="NCBI Taxonomy" id="2747268"/>
    <lineage>
        <taxon>Bacteria</taxon>
        <taxon>Pseudomonadati</taxon>
        <taxon>Bacteroidota</taxon>
        <taxon>Cytophagia</taxon>
        <taxon>Cytophagales</taxon>
        <taxon>Spirosomataceae</taxon>
        <taxon>Dyadobacter</taxon>
    </lineage>
</organism>
<dbReference type="PANTHER" id="PTHR30572:SF18">
    <property type="entry name" value="ABC-TYPE MACROLIDE FAMILY EXPORT SYSTEM PERMEASE COMPONENT 2"/>
    <property type="match status" value="1"/>
</dbReference>
<feature type="transmembrane region" description="Helical" evidence="6">
    <location>
        <begin position="157"/>
        <end position="175"/>
    </location>
</feature>
<dbReference type="Pfam" id="PF02687">
    <property type="entry name" value="FtsX"/>
    <property type="match status" value="1"/>
</dbReference>
<keyword evidence="4 6" id="KW-1133">Transmembrane helix</keyword>
<sequence length="192" mass="21060">MPVAPLVLAYDPAEIKVLSVKVDENAEKAHIEASLAGIWKRLHPRESFVYSWYEAQLYEDYAEDGDQRFTGVIVFIVFLIAGMGLLGMVTYTTEQRISEVGIRKVLGASAAQIIVLLSAGFVKMILIASVIALPLGYFLGGLFLNLFTYHVSLGPGVFLRCLTSLLLTGLSAIGIQTYRTAMRNPADTLRSE</sequence>
<keyword evidence="9" id="KW-1185">Reference proteome</keyword>
<feature type="transmembrane region" description="Helical" evidence="6">
    <location>
        <begin position="113"/>
        <end position="137"/>
    </location>
</feature>
<name>A0ABX7IAW0_9BACT</name>
<evidence type="ECO:0000256" key="6">
    <source>
        <dbReference type="SAM" id="Phobius"/>
    </source>
</evidence>
<accession>A0ABX7IAW0</accession>
<protein>
    <recommendedName>
        <fullName evidence="7">ABC3 transporter permease C-terminal domain-containing protein</fullName>
    </recommendedName>
</protein>
<evidence type="ECO:0000256" key="4">
    <source>
        <dbReference type="ARBA" id="ARBA00022989"/>
    </source>
</evidence>
<dbReference type="InterPro" id="IPR003838">
    <property type="entry name" value="ABC3_permease_C"/>
</dbReference>
<dbReference type="InterPro" id="IPR050250">
    <property type="entry name" value="Macrolide_Exporter_MacB"/>
</dbReference>
<evidence type="ECO:0000256" key="2">
    <source>
        <dbReference type="ARBA" id="ARBA00022475"/>
    </source>
</evidence>
<proteinExistence type="predicted"/>
<dbReference type="RefSeq" id="WP_204659025.1">
    <property type="nucleotide sequence ID" value="NZ_CP056775.1"/>
</dbReference>
<feature type="domain" description="ABC3 transporter permease C-terminal" evidence="7">
    <location>
        <begin position="72"/>
        <end position="184"/>
    </location>
</feature>
<dbReference type="PANTHER" id="PTHR30572">
    <property type="entry name" value="MEMBRANE COMPONENT OF TRANSPORTER-RELATED"/>
    <property type="match status" value="1"/>
</dbReference>
<evidence type="ECO:0000256" key="3">
    <source>
        <dbReference type="ARBA" id="ARBA00022692"/>
    </source>
</evidence>
<keyword evidence="5 6" id="KW-0472">Membrane</keyword>
<reference evidence="8 9" key="1">
    <citation type="submission" date="2020-06" db="EMBL/GenBank/DDBJ databases">
        <title>Dyadobacter sandarakinus sp. nov., isolated from the soil of the Arctic Yellow River Station.</title>
        <authorList>
            <person name="Zhang Y."/>
            <person name="Peng F."/>
        </authorList>
    </citation>
    <scope>NUCLEOTIDE SEQUENCE [LARGE SCALE GENOMIC DNA]</scope>
    <source>
        <strain evidence="8 9">Q3-56</strain>
    </source>
</reference>
<comment type="subcellular location">
    <subcellularLocation>
        <location evidence="1">Cell membrane</location>
        <topology evidence="1">Multi-pass membrane protein</topology>
    </subcellularLocation>
</comment>
<gene>
    <name evidence="8" type="ORF">HWI92_21245</name>
</gene>
<evidence type="ECO:0000256" key="1">
    <source>
        <dbReference type="ARBA" id="ARBA00004651"/>
    </source>
</evidence>
<evidence type="ECO:0000313" key="8">
    <source>
        <dbReference type="EMBL" id="QRR03259.1"/>
    </source>
</evidence>
<feature type="transmembrane region" description="Helical" evidence="6">
    <location>
        <begin position="69"/>
        <end position="92"/>
    </location>
</feature>
<evidence type="ECO:0000256" key="5">
    <source>
        <dbReference type="ARBA" id="ARBA00023136"/>
    </source>
</evidence>
<keyword evidence="2" id="KW-1003">Cell membrane</keyword>
<evidence type="ECO:0000259" key="7">
    <source>
        <dbReference type="Pfam" id="PF02687"/>
    </source>
</evidence>
<keyword evidence="3 6" id="KW-0812">Transmembrane</keyword>
<evidence type="ECO:0000313" key="9">
    <source>
        <dbReference type="Proteomes" id="UP000612680"/>
    </source>
</evidence>
<dbReference type="EMBL" id="CP056775">
    <property type="protein sequence ID" value="QRR03259.1"/>
    <property type="molecule type" value="Genomic_DNA"/>
</dbReference>